<feature type="region of interest" description="Disordered" evidence="1">
    <location>
        <begin position="123"/>
        <end position="191"/>
    </location>
</feature>
<name>A0ABV4P6E7_9GAMM</name>
<dbReference type="CDD" id="cd22641">
    <property type="entry name" value="C24-like"/>
    <property type="match status" value="1"/>
</dbReference>
<feature type="compositionally biased region" description="Basic and acidic residues" evidence="1">
    <location>
        <begin position="130"/>
        <end position="145"/>
    </location>
</feature>
<comment type="caution">
    <text evidence="2">The sequence shown here is derived from an EMBL/GenBank/DDBJ whole genome shotgun (WGS) entry which is preliminary data.</text>
</comment>
<proteinExistence type="predicted"/>
<reference evidence="2 3" key="1">
    <citation type="submission" date="2024-08" db="EMBL/GenBank/DDBJ databases">
        <authorList>
            <person name="Ishaq N."/>
        </authorList>
    </citation>
    <scope>NUCLEOTIDE SEQUENCE [LARGE SCALE GENOMIC DNA]</scope>
    <source>
        <strain evidence="2 3">DSM 18651</strain>
    </source>
</reference>
<dbReference type="SUPFAM" id="SSF88874">
    <property type="entry name" value="Receptor-binding domain of short tail fibre protein gp12"/>
    <property type="match status" value="1"/>
</dbReference>
<sequence length="254" mass="27089">MPIEDANYISELDSNNPAHGDPAGWGDDHLRMMKKALKNSLPNISGKVDLTHDEINGLPQSILDAVSATVNFMLPHTEQKYSIKPWSTILAPVPDGWQLMDGTNGIPDLRGLFVVGAGNGYSVGDSGGSVDRETEEAGEHDHDGKTGGTAITKAQMPPHGHGVAGQKVLAYPGNESSTFGPDYDPSDKDGKVIELQSEGDGEKHDHTVGSDGKHKHTVDVRPPYYALAWIIKTSEITSSDITDLLAGLSGEDVE</sequence>
<protein>
    <recommendedName>
        <fullName evidence="4">Minor tail protein</fullName>
    </recommendedName>
</protein>
<feature type="region of interest" description="Disordered" evidence="1">
    <location>
        <begin position="1"/>
        <end position="24"/>
    </location>
</feature>
<gene>
    <name evidence="2" type="ORF">ACCI49_22100</name>
</gene>
<accession>A0ABV4P6E7</accession>
<dbReference type="EMBL" id="JBGMEK010000110">
    <property type="protein sequence ID" value="MFA0813585.1"/>
    <property type="molecule type" value="Genomic_DNA"/>
</dbReference>
<evidence type="ECO:0000313" key="3">
    <source>
        <dbReference type="Proteomes" id="UP001569428"/>
    </source>
</evidence>
<evidence type="ECO:0000256" key="1">
    <source>
        <dbReference type="SAM" id="MobiDB-lite"/>
    </source>
</evidence>
<dbReference type="RefSeq" id="WP_371841398.1">
    <property type="nucleotide sequence ID" value="NZ_JBGMEK010000110.1"/>
</dbReference>
<evidence type="ECO:0008006" key="4">
    <source>
        <dbReference type="Google" id="ProtNLM"/>
    </source>
</evidence>
<evidence type="ECO:0000313" key="2">
    <source>
        <dbReference type="EMBL" id="MFA0813585.1"/>
    </source>
</evidence>
<dbReference type="Proteomes" id="UP001569428">
    <property type="component" value="Unassembled WGS sequence"/>
</dbReference>
<keyword evidence="3" id="KW-1185">Reference proteome</keyword>
<organism evidence="2 3">
    <name type="scientific">Microbulbifer epialgicus</name>
    <dbReference type="NCBI Taxonomy" id="393907"/>
    <lineage>
        <taxon>Bacteria</taxon>
        <taxon>Pseudomonadati</taxon>
        <taxon>Pseudomonadota</taxon>
        <taxon>Gammaproteobacteria</taxon>
        <taxon>Cellvibrionales</taxon>
        <taxon>Microbulbiferaceae</taxon>
        <taxon>Microbulbifer</taxon>
    </lineage>
</organism>